<dbReference type="PANTHER" id="PTHR39338:SF5">
    <property type="entry name" value="BLR6139 PROTEIN"/>
    <property type="match status" value="1"/>
</dbReference>
<dbReference type="InterPro" id="IPR008912">
    <property type="entry name" value="Uncharacterised_CoxE"/>
</dbReference>
<dbReference type="eggNOG" id="COG3552">
    <property type="taxonomic scope" value="Bacteria"/>
</dbReference>
<dbReference type="HOGENOM" id="CLU_042261_2_0_11"/>
<evidence type="ECO:0000313" key="3">
    <source>
        <dbReference type="Proteomes" id="UP000004926"/>
    </source>
</evidence>
<dbReference type="Proteomes" id="UP000004926">
    <property type="component" value="Chromosome"/>
</dbReference>
<feature type="region of interest" description="Disordered" evidence="1">
    <location>
        <begin position="100"/>
        <end position="120"/>
    </location>
</feature>
<dbReference type="OrthoDB" id="5174525at2"/>
<name>H5WYK9_9PSEU</name>
<dbReference type="AlphaFoldDB" id="H5WYK9"/>
<dbReference type="EMBL" id="CM001439">
    <property type="protein sequence ID" value="EHR50674.1"/>
    <property type="molecule type" value="Genomic_DNA"/>
</dbReference>
<dbReference type="Pfam" id="PF05762">
    <property type="entry name" value="VWA_CoxE"/>
    <property type="match status" value="1"/>
</dbReference>
<sequence>MESSIHRFTRLLRLRGIRISVSEIVDAVRAAAEPGILSHRERLRAALRVALVKDHRDEPAFDEVFDAFFGLVRIGAEQHGHGHGHGHDDLTDTGELERFTLSDEPGRTPEQGHEHGKPSDIRDYFDPDDLAQRYNLHQEANKIDMSALTEEIVFSQEEADGADAEYRVRLETTRLHGAGAPGQLAGQSQTKVDAELTLAEQDALLRWLDGSADTEGQGDEGDAAALRGRLAGVLQNLPEALKRHVEKLLELETTLVEQRERERFDIDGSAERDRAELEDSLRRLARTFRGALNPRRRVGARGRIDAGRTMRTNMAYDAVPFRPVTMRRVEDRPRLVVLADVSLSVRATAWFTLHVVHGLQNLFAQVRSFAFVAQVAEVTELLAEAPPEQALRTVLAGSLLDVDANSDYGAVFGEFLAEHAGAVTRRTTILVLGDGRGNGNDPNLPAFAELTRRARETVWLTPEPRYSWRLGRCDLPLYAEHCDRIRVVRDLSGLSRMADEAGAQAVRR</sequence>
<evidence type="ECO:0000313" key="2">
    <source>
        <dbReference type="EMBL" id="EHR50674.1"/>
    </source>
</evidence>
<gene>
    <name evidence="2" type="ORF">SacmaDRAFT_2428</name>
</gene>
<dbReference type="STRING" id="882083.SacmaDRAFT_2428"/>
<accession>H5WYK9</accession>
<protein>
    <submittedName>
        <fullName evidence="2">Protein containing von Willebrand factor type A (VWA) domain</fullName>
    </submittedName>
</protein>
<dbReference type="RefSeq" id="WP_009154059.1">
    <property type="nucleotide sequence ID" value="NZ_CM001439.1"/>
</dbReference>
<organism evidence="2 3">
    <name type="scientific">Saccharomonospora marina XMU15</name>
    <dbReference type="NCBI Taxonomy" id="882083"/>
    <lineage>
        <taxon>Bacteria</taxon>
        <taxon>Bacillati</taxon>
        <taxon>Actinomycetota</taxon>
        <taxon>Actinomycetes</taxon>
        <taxon>Pseudonocardiales</taxon>
        <taxon>Pseudonocardiaceae</taxon>
        <taxon>Saccharomonospora</taxon>
    </lineage>
</organism>
<dbReference type="PANTHER" id="PTHR39338">
    <property type="entry name" value="BLL5662 PROTEIN-RELATED"/>
    <property type="match status" value="1"/>
</dbReference>
<reference evidence="2 3" key="1">
    <citation type="journal article" date="2012" name="Stand. Genomic Sci.">
        <title>Genome sequence of the ocean sediment bacterium Saccharomonospora marina type strain (XMU15(T)).</title>
        <authorList>
            <person name="Klenk H.P."/>
            <person name="Lu M."/>
            <person name="Lucas S."/>
            <person name="Lapidus A."/>
            <person name="Copeland A."/>
            <person name="Pitluck S."/>
            <person name="Goodwin L.A."/>
            <person name="Han C."/>
            <person name="Tapia R."/>
            <person name="Brambilla E.M."/>
            <person name="Potter G."/>
            <person name="Land M."/>
            <person name="Ivanova N."/>
            <person name="Rohde M."/>
            <person name="Goker M."/>
            <person name="Detter J.C."/>
            <person name="Li W.J."/>
            <person name="Kyrpides N.C."/>
            <person name="Woyke T."/>
        </authorList>
    </citation>
    <scope>NUCLEOTIDE SEQUENCE [LARGE SCALE GENOMIC DNA]</scope>
    <source>
        <strain evidence="2 3">XMU15</strain>
    </source>
</reference>
<keyword evidence="3" id="KW-1185">Reference proteome</keyword>
<evidence type="ECO:0000256" key="1">
    <source>
        <dbReference type="SAM" id="MobiDB-lite"/>
    </source>
</evidence>
<proteinExistence type="predicted"/>